<evidence type="ECO:0000313" key="6">
    <source>
        <dbReference type="EMBL" id="SHI48987.1"/>
    </source>
</evidence>
<dbReference type="Pfam" id="PF02086">
    <property type="entry name" value="MethyltransfD12"/>
    <property type="match status" value="1"/>
</dbReference>
<dbReference type="OrthoDB" id="9805629at2"/>
<sequence length="400" mass="47567">MNTIVAEPVETYNQVGLGLTNYVHTRRLSPILKWAGGKEQELKYILPNLPQEKFNDYYEPFVGGGAVYTAVQANKYFINDKSDELITLYRSFTNSDRQLFFKALDEIIHNWDLLTTVIQNNEKFFIQTYKKYSTDKIDDNKLKDILFEFILTHSDQFNGMFSTIFNFNIENFIKEIKINLIRKIKRMKELEKLKNVLPDNDILDNIETALKSAFYMHFRHIYNNTKKYKINNAFKSAIFLFIRNFAYSGMFRYNAKGEFNVPYGGIAYNRKNFQKKVDYLRTEELKSLLDNTIIENEDFEAFFEKHIPSKNDFIFLDPPYDSEFSTYAKNEFTRKDQERLANYLINKCKAKWMMIIKNTDFIFGLYDKKGLNIQSFDKTYLVSFMNRNDKNVEHLLITNY</sequence>
<evidence type="ECO:0000256" key="4">
    <source>
        <dbReference type="ARBA" id="ARBA00022691"/>
    </source>
</evidence>
<organism evidence="6 7">
    <name type="scientific">Cruoricaptor ignavus</name>
    <dbReference type="NCBI Taxonomy" id="1118202"/>
    <lineage>
        <taxon>Bacteria</taxon>
        <taxon>Pseudomonadati</taxon>
        <taxon>Bacteroidota</taxon>
        <taxon>Flavobacteriia</taxon>
        <taxon>Flavobacteriales</taxon>
        <taxon>Weeksellaceae</taxon>
        <taxon>Cruoricaptor</taxon>
    </lineage>
</organism>
<dbReference type="GO" id="GO:0006298">
    <property type="term" value="P:mismatch repair"/>
    <property type="evidence" value="ECO:0007669"/>
    <property type="project" value="TreeGrafter"/>
</dbReference>
<dbReference type="InterPro" id="IPR012327">
    <property type="entry name" value="MeTrfase_D12"/>
</dbReference>
<accession>A0A1M6BJZ5</accession>
<dbReference type="PANTHER" id="PTHR30481:SF3">
    <property type="entry name" value="DNA ADENINE METHYLASE"/>
    <property type="match status" value="1"/>
</dbReference>
<comment type="catalytic activity">
    <reaction evidence="5">
        <text>a 2'-deoxyadenosine in DNA + S-adenosyl-L-methionine = an N(6)-methyl-2'-deoxyadenosine in DNA + S-adenosyl-L-homocysteine + H(+)</text>
        <dbReference type="Rhea" id="RHEA:15197"/>
        <dbReference type="Rhea" id="RHEA-COMP:12418"/>
        <dbReference type="Rhea" id="RHEA-COMP:12419"/>
        <dbReference type="ChEBI" id="CHEBI:15378"/>
        <dbReference type="ChEBI" id="CHEBI:57856"/>
        <dbReference type="ChEBI" id="CHEBI:59789"/>
        <dbReference type="ChEBI" id="CHEBI:90615"/>
        <dbReference type="ChEBI" id="CHEBI:90616"/>
        <dbReference type="EC" id="2.1.1.72"/>
    </reaction>
</comment>
<proteinExistence type="predicted"/>
<dbReference type="Gene3D" id="3.40.50.150">
    <property type="entry name" value="Vaccinia Virus protein VP39"/>
    <property type="match status" value="2"/>
</dbReference>
<protein>
    <recommendedName>
        <fullName evidence="1">site-specific DNA-methyltransferase (adenine-specific)</fullName>
        <ecNumber evidence="1">2.1.1.72</ecNumber>
    </recommendedName>
</protein>
<dbReference type="InterPro" id="IPR029063">
    <property type="entry name" value="SAM-dependent_MTases_sf"/>
</dbReference>
<dbReference type="GO" id="GO:0009307">
    <property type="term" value="P:DNA restriction-modification system"/>
    <property type="evidence" value="ECO:0007669"/>
    <property type="project" value="InterPro"/>
</dbReference>
<dbReference type="EC" id="2.1.1.72" evidence="1"/>
<dbReference type="GO" id="GO:1904047">
    <property type="term" value="F:S-adenosyl-L-methionine binding"/>
    <property type="evidence" value="ECO:0007669"/>
    <property type="project" value="TreeGrafter"/>
</dbReference>
<keyword evidence="3" id="KW-0808">Transferase</keyword>
<keyword evidence="7" id="KW-1185">Reference proteome</keyword>
<dbReference type="RefSeq" id="WP_073178073.1">
    <property type="nucleotide sequence ID" value="NZ_FQYI01000002.1"/>
</dbReference>
<dbReference type="PROSITE" id="PS00092">
    <property type="entry name" value="N6_MTASE"/>
    <property type="match status" value="1"/>
</dbReference>
<name>A0A1M6BJZ5_9FLAO</name>
<dbReference type="GO" id="GO:0043565">
    <property type="term" value="F:sequence-specific DNA binding"/>
    <property type="evidence" value="ECO:0007669"/>
    <property type="project" value="TreeGrafter"/>
</dbReference>
<keyword evidence="2 6" id="KW-0489">Methyltransferase</keyword>
<dbReference type="PANTHER" id="PTHR30481">
    <property type="entry name" value="DNA ADENINE METHYLASE"/>
    <property type="match status" value="1"/>
</dbReference>
<dbReference type="GO" id="GO:0009007">
    <property type="term" value="F:site-specific DNA-methyltransferase (adenine-specific) activity"/>
    <property type="evidence" value="ECO:0007669"/>
    <property type="project" value="UniProtKB-EC"/>
</dbReference>
<evidence type="ECO:0000256" key="1">
    <source>
        <dbReference type="ARBA" id="ARBA00011900"/>
    </source>
</evidence>
<dbReference type="EMBL" id="FQYI01000002">
    <property type="protein sequence ID" value="SHI48987.1"/>
    <property type="molecule type" value="Genomic_DNA"/>
</dbReference>
<dbReference type="SUPFAM" id="SSF53335">
    <property type="entry name" value="S-adenosyl-L-methionine-dependent methyltransferases"/>
    <property type="match status" value="1"/>
</dbReference>
<keyword evidence="4" id="KW-0949">S-adenosyl-L-methionine</keyword>
<evidence type="ECO:0000256" key="5">
    <source>
        <dbReference type="ARBA" id="ARBA00047942"/>
    </source>
</evidence>
<dbReference type="STRING" id="1118202.SAMN05443429_10232"/>
<dbReference type="Proteomes" id="UP000184335">
    <property type="component" value="Unassembled WGS sequence"/>
</dbReference>
<dbReference type="AlphaFoldDB" id="A0A1M6BJZ5"/>
<dbReference type="GO" id="GO:0032259">
    <property type="term" value="P:methylation"/>
    <property type="evidence" value="ECO:0007669"/>
    <property type="project" value="UniProtKB-KW"/>
</dbReference>
<evidence type="ECO:0000256" key="3">
    <source>
        <dbReference type="ARBA" id="ARBA00022679"/>
    </source>
</evidence>
<evidence type="ECO:0000256" key="2">
    <source>
        <dbReference type="ARBA" id="ARBA00022603"/>
    </source>
</evidence>
<evidence type="ECO:0000313" key="7">
    <source>
        <dbReference type="Proteomes" id="UP000184335"/>
    </source>
</evidence>
<gene>
    <name evidence="6" type="ORF">SAMN05443429_10232</name>
</gene>
<reference evidence="6 7" key="1">
    <citation type="submission" date="2016-11" db="EMBL/GenBank/DDBJ databases">
        <authorList>
            <person name="Jaros S."/>
            <person name="Januszkiewicz K."/>
            <person name="Wedrychowicz H."/>
        </authorList>
    </citation>
    <scope>NUCLEOTIDE SEQUENCE [LARGE SCALE GENOMIC DNA]</scope>
    <source>
        <strain evidence="6 7">DSM 25479</strain>
    </source>
</reference>
<dbReference type="InterPro" id="IPR002052">
    <property type="entry name" value="DNA_methylase_N6_adenine_CS"/>
</dbReference>
<dbReference type="PRINTS" id="PR00505">
    <property type="entry name" value="D12N6MTFRASE"/>
</dbReference>